<organism evidence="2 3">
    <name type="scientific">Caloranaerobacter azorensis DSM 13643</name>
    <dbReference type="NCBI Taxonomy" id="1121264"/>
    <lineage>
        <taxon>Bacteria</taxon>
        <taxon>Bacillati</taxon>
        <taxon>Bacillota</taxon>
        <taxon>Tissierellia</taxon>
        <taxon>Tissierellales</taxon>
        <taxon>Thermohalobacteraceae</taxon>
        <taxon>Caloranaerobacter</taxon>
    </lineage>
</organism>
<dbReference type="EMBL" id="FQXO01000005">
    <property type="protein sequence ID" value="SHH22295.1"/>
    <property type="molecule type" value="Genomic_DNA"/>
</dbReference>
<evidence type="ECO:0000313" key="2">
    <source>
        <dbReference type="EMBL" id="SHH22295.1"/>
    </source>
</evidence>
<name>A0A1M5R7E8_9FIRM</name>
<proteinExistence type="predicted"/>
<dbReference type="RefSeq" id="WP_073194514.1">
    <property type="nucleotide sequence ID" value="NZ_FQXO01000005.1"/>
</dbReference>
<accession>A0A1M5R7E8</accession>
<feature type="transmembrane region" description="Helical" evidence="1">
    <location>
        <begin position="6"/>
        <end position="23"/>
    </location>
</feature>
<keyword evidence="3" id="KW-1185">Reference proteome</keyword>
<dbReference type="OrthoDB" id="1952705at2"/>
<evidence type="ECO:0000313" key="3">
    <source>
        <dbReference type="Proteomes" id="UP000183967"/>
    </source>
</evidence>
<keyword evidence="1" id="KW-0812">Transmembrane</keyword>
<gene>
    <name evidence="2" type="ORF">SAMN02745135_00100</name>
</gene>
<keyword evidence="1" id="KW-0472">Membrane</keyword>
<dbReference type="Proteomes" id="UP000183967">
    <property type="component" value="Unassembled WGS sequence"/>
</dbReference>
<evidence type="ECO:0000256" key="1">
    <source>
        <dbReference type="SAM" id="Phobius"/>
    </source>
</evidence>
<dbReference type="AlphaFoldDB" id="A0A1M5R7E8"/>
<reference evidence="3" key="1">
    <citation type="submission" date="2016-11" db="EMBL/GenBank/DDBJ databases">
        <authorList>
            <person name="Varghese N."/>
            <person name="Submissions S."/>
        </authorList>
    </citation>
    <scope>NUCLEOTIDE SEQUENCE [LARGE SCALE GENOMIC DNA]</scope>
    <source>
        <strain evidence="3">DSM 13643</strain>
    </source>
</reference>
<protein>
    <submittedName>
        <fullName evidence="2">Uncharacterized protein</fullName>
    </submittedName>
</protein>
<sequence length="232" mass="27450">MKKSFIVVVILIFIIIFSIVSIFNKDKKDIIKTEELNFENFDLGKMLALVEGKDVDKSKYWVEDFTMLLSDDKTIRSMNITVFKETVFGDRKLIMHLNRRDHELIVWDKSIRDAKEKQVKKSHYFELQRFTDLISIIRPQIIDDLKNNKSLYLDLKLGFPLSIDKTQSAYLVNIEDKKIFNISDKVDGKRIEAIKSDNKIKRYRLNNFKVIRVFGSPDEYKLYCLDEVEMGF</sequence>
<keyword evidence="1" id="KW-1133">Transmembrane helix</keyword>